<dbReference type="InterPro" id="IPR002347">
    <property type="entry name" value="SDR_fam"/>
</dbReference>
<dbReference type="Pfam" id="PF13561">
    <property type="entry name" value="adh_short_C2"/>
    <property type="match status" value="1"/>
</dbReference>
<reference evidence="2 3" key="1">
    <citation type="submission" date="2020-04" db="EMBL/GenBank/DDBJ databases">
        <authorList>
            <person name="Depoorter E."/>
        </authorList>
    </citation>
    <scope>NUCLEOTIDE SEQUENCE [LARGE SCALE GENOMIC DNA]</scope>
    <source>
        <strain evidence="2 3">BCC0217</strain>
    </source>
</reference>
<accession>A0A6J5IW75</accession>
<dbReference type="PANTHER" id="PTHR42879">
    <property type="entry name" value="3-OXOACYL-(ACYL-CARRIER-PROTEIN) REDUCTASE"/>
    <property type="match status" value="1"/>
</dbReference>
<dbReference type="AlphaFoldDB" id="A0A6J5IW75"/>
<evidence type="ECO:0000313" key="3">
    <source>
        <dbReference type="Proteomes" id="UP000494301"/>
    </source>
</evidence>
<proteinExistence type="inferred from homology"/>
<dbReference type="Proteomes" id="UP000494301">
    <property type="component" value="Unassembled WGS sequence"/>
</dbReference>
<dbReference type="PANTHER" id="PTHR42879:SF2">
    <property type="entry name" value="3-OXOACYL-[ACYL-CARRIER-PROTEIN] REDUCTASE FABG"/>
    <property type="match status" value="1"/>
</dbReference>
<protein>
    <submittedName>
        <fullName evidence="2">Oxidoreductase</fullName>
    </submittedName>
</protein>
<dbReference type="FunFam" id="3.40.50.720:FF:000084">
    <property type="entry name" value="Short-chain dehydrogenase reductase"/>
    <property type="match status" value="1"/>
</dbReference>
<dbReference type="Gene3D" id="3.40.50.720">
    <property type="entry name" value="NAD(P)-binding Rossmann-like Domain"/>
    <property type="match status" value="1"/>
</dbReference>
<dbReference type="InterPro" id="IPR050259">
    <property type="entry name" value="SDR"/>
</dbReference>
<evidence type="ECO:0000313" key="2">
    <source>
        <dbReference type="EMBL" id="CAB3963907.1"/>
    </source>
</evidence>
<dbReference type="SUPFAM" id="SSF51735">
    <property type="entry name" value="NAD(P)-binding Rossmann-fold domains"/>
    <property type="match status" value="1"/>
</dbReference>
<comment type="similarity">
    <text evidence="1">Belongs to the short-chain dehydrogenases/reductases (SDR) family.</text>
</comment>
<dbReference type="InterPro" id="IPR036291">
    <property type="entry name" value="NAD(P)-bd_dom_sf"/>
</dbReference>
<dbReference type="PRINTS" id="PR00081">
    <property type="entry name" value="GDHRDH"/>
</dbReference>
<sequence>MGRPAVFDLNESHIMNIDLSGKLAVVSGSTAGIGLAIATGLAASGAKTIVNGRTQASVDAALAAIRASVSHAQVDGCVGDLGTRAACDALVAAFPAADILVNNVGFYAPGTIFSTDDDTWERYFLVNVMSGVRLTRGYLKGMMARGWGRVVFMSSESALNVPPDMLAYGFSKTAQLSIARGIAKQAAGSGVTVNAVLPGPTLSDGFRSMVEATAARQGKSVEQFGIDFVRAHRGSSILRRPITPEEVANLVVYVCSPQASATTGAALRVDGGVVETIA</sequence>
<organism evidence="2 3">
    <name type="scientific">Burkholderia aenigmatica</name>
    <dbReference type="NCBI Taxonomy" id="2015348"/>
    <lineage>
        <taxon>Bacteria</taxon>
        <taxon>Pseudomonadati</taxon>
        <taxon>Pseudomonadota</taxon>
        <taxon>Betaproteobacteria</taxon>
        <taxon>Burkholderiales</taxon>
        <taxon>Burkholderiaceae</taxon>
        <taxon>Burkholderia</taxon>
        <taxon>Burkholderia cepacia complex</taxon>
    </lineage>
</organism>
<name>A0A6J5IW75_9BURK</name>
<gene>
    <name evidence="2" type="ORF">BLA3211_02551</name>
</gene>
<evidence type="ECO:0000256" key="1">
    <source>
        <dbReference type="ARBA" id="ARBA00006484"/>
    </source>
</evidence>
<dbReference type="EMBL" id="CABWIL020000008">
    <property type="protein sequence ID" value="CAB3963907.1"/>
    <property type="molecule type" value="Genomic_DNA"/>
</dbReference>